<dbReference type="Proteomes" id="UP000515125">
    <property type="component" value="Unplaced"/>
</dbReference>
<protein>
    <submittedName>
        <fullName evidence="3">Uncharacterized protein LOC34618080</fullName>
    </submittedName>
</protein>
<organism evidence="2 3">
    <name type="scientific">Cyclospora cayetanensis</name>
    <dbReference type="NCBI Taxonomy" id="88456"/>
    <lineage>
        <taxon>Eukaryota</taxon>
        <taxon>Sar</taxon>
        <taxon>Alveolata</taxon>
        <taxon>Apicomplexa</taxon>
        <taxon>Conoidasida</taxon>
        <taxon>Coccidia</taxon>
        <taxon>Eucoccidiorida</taxon>
        <taxon>Eimeriorina</taxon>
        <taxon>Eimeriidae</taxon>
        <taxon>Cyclospora</taxon>
    </lineage>
</organism>
<evidence type="ECO:0000259" key="1">
    <source>
        <dbReference type="Pfam" id="PF04194"/>
    </source>
</evidence>
<accession>A0A6P6RUD1</accession>
<evidence type="ECO:0000313" key="3">
    <source>
        <dbReference type="RefSeq" id="XP_026190715.1"/>
    </source>
</evidence>
<evidence type="ECO:0000313" key="2">
    <source>
        <dbReference type="Proteomes" id="UP000515125"/>
    </source>
</evidence>
<reference evidence="3" key="1">
    <citation type="submission" date="2025-08" db="UniProtKB">
        <authorList>
            <consortium name="RefSeq"/>
        </authorList>
    </citation>
    <scope>IDENTIFICATION</scope>
</reference>
<dbReference type="AlphaFoldDB" id="A0A6P6RUD1"/>
<dbReference type="InterPro" id="IPR007320">
    <property type="entry name" value="PDCD2_C"/>
</dbReference>
<dbReference type="RefSeq" id="XP_026190715.1">
    <property type="nucleotide sequence ID" value="XM_026334930.1"/>
</dbReference>
<name>A0A6P6RUD1_9EIME</name>
<gene>
    <name evidence="3" type="primary">LOC34618080</name>
</gene>
<dbReference type="PANTHER" id="PTHR12298:SF4">
    <property type="entry name" value="PROGRAMMED CELL DEATH PROTEIN 2"/>
    <property type="match status" value="1"/>
</dbReference>
<dbReference type="GeneID" id="34618080"/>
<keyword evidence="2" id="KW-1185">Reference proteome</keyword>
<dbReference type="Pfam" id="PF04194">
    <property type="entry name" value="PDCD2_C"/>
    <property type="match status" value="1"/>
</dbReference>
<dbReference type="OrthoDB" id="443682at2759"/>
<proteinExistence type="predicted"/>
<dbReference type="GO" id="GO:0005737">
    <property type="term" value="C:cytoplasm"/>
    <property type="evidence" value="ECO:0007669"/>
    <property type="project" value="InterPro"/>
</dbReference>
<sequence length="500" mass="55388">MDAEEISLGFMTAERRVPRWFFPSKVGGLPTWQAGPPPANLFCTVCSPQVPLTLLVQIYAPVDGLVASFHRSLYVFCCLSCGGHFRAVSSHLPRENDEYPSFALSNFFASKKEFWRLWQQQQLEQKVNTCNNNSSSTSDTSATAAIMAPSRGTSGDTHGQAQTIDEATKAAVIRLLQRGERLRQVCCCPVCGLSGGDVVSETEHAAAVELLQQQLLRNERRLQVLLRQQQEEAAEAAESDEETDPSGVVDLDSTEFEFEDTEADQRGLLLLDGVHIKAGRVLHPRCLKRLKFGSVFVAFPEFPLSAETEELGNKESSANETLEAALERLGLAGDNEPLSHEEELLKQYQQTIKETPEADLDESETDAFEEIYQQHTSQDPQLEVFLKRCGRPHQKGHVVRYAQGGTPLWPFSKGQIKPAEVPPCACGAKRQFEFQVQPHLISQLAERVGLHDPAGVASVERLSFGLVAVYSCSAHCSSLSTLPRGYREEFVYAQPDPFYG</sequence>
<feature type="domain" description="Programmed cell death protein 2 C-terminal" evidence="1">
    <location>
        <begin position="393"/>
        <end position="494"/>
    </location>
</feature>
<dbReference type="PANTHER" id="PTHR12298">
    <property type="entry name" value="PCDC2 PROGRAMMED CELL DEATH PROTEIN 2 -RELATED"/>
    <property type="match status" value="1"/>
</dbReference>